<sequence length="112" mass="12835">MCTQPTLNFKRGSTFAFVFSVPAEVPDGFFRNWVPKAQLRKARTDTARGLIADLDCFWDNDVKARLIHVRQLVTDDWPLGEMELDIRLESVNRETIQTSTITIKIERGITHG</sequence>
<protein>
    <submittedName>
        <fullName evidence="1">Uncharacterized protein</fullName>
    </submittedName>
</protein>
<organism evidence="1 2">
    <name type="scientific">Stenotrophomonas phage Pokken</name>
    <dbReference type="NCBI Taxonomy" id="2596674"/>
    <lineage>
        <taxon>Viruses</taxon>
        <taxon>Duplodnaviria</taxon>
        <taxon>Heunggongvirae</taxon>
        <taxon>Uroviricota</taxon>
        <taxon>Caudoviricetes</taxon>
        <taxon>Schitoviridae</taxon>
        <taxon>Pokkenvirus</taxon>
        <taxon>Pokkenvirus pokken</taxon>
    </lineage>
</organism>
<dbReference type="Proteomes" id="UP000324257">
    <property type="component" value="Segment"/>
</dbReference>
<dbReference type="EMBL" id="MN062186">
    <property type="protein sequence ID" value="QEG09280.1"/>
    <property type="molecule type" value="Genomic_DNA"/>
</dbReference>
<reference evidence="2" key="1">
    <citation type="submission" date="2019-06" db="EMBL/GenBank/DDBJ databases">
        <title>The complete genome of Stenotrophomonas phage Pokken.</title>
        <authorList>
            <person name="Hayden A."/>
            <person name="Martinez N."/>
            <person name="Moreland R."/>
            <person name="Liu M."/>
            <person name="Gonzalez C.F."/>
            <person name="Ramsey J."/>
        </authorList>
    </citation>
    <scope>NUCLEOTIDE SEQUENCE [LARGE SCALE GENOMIC DNA]</scope>
</reference>
<evidence type="ECO:0000313" key="1">
    <source>
        <dbReference type="EMBL" id="QEG09280.1"/>
    </source>
</evidence>
<gene>
    <name evidence="1" type="ORF">CPT_Pokken_062</name>
</gene>
<evidence type="ECO:0000313" key="2">
    <source>
        <dbReference type="Proteomes" id="UP000324257"/>
    </source>
</evidence>
<accession>A0A5B9NB54</accession>
<keyword evidence="2" id="KW-1185">Reference proteome</keyword>
<proteinExistence type="predicted"/>
<name>A0A5B9NB54_9CAUD</name>